<evidence type="ECO:0000313" key="1">
    <source>
        <dbReference type="EMBL" id="GAB1312834.1"/>
    </source>
</evidence>
<protein>
    <submittedName>
        <fullName evidence="1">Uncharacterized protein</fullName>
    </submittedName>
</protein>
<organism evidence="1 2">
    <name type="scientific">Madurella fahalii</name>
    <dbReference type="NCBI Taxonomy" id="1157608"/>
    <lineage>
        <taxon>Eukaryota</taxon>
        <taxon>Fungi</taxon>
        <taxon>Dikarya</taxon>
        <taxon>Ascomycota</taxon>
        <taxon>Pezizomycotina</taxon>
        <taxon>Sordariomycetes</taxon>
        <taxon>Sordariomycetidae</taxon>
        <taxon>Sordariales</taxon>
        <taxon>Sordariales incertae sedis</taxon>
        <taxon>Madurella</taxon>
    </lineage>
</organism>
<dbReference type="GeneID" id="98173789"/>
<keyword evidence="2" id="KW-1185">Reference proteome</keyword>
<dbReference type="EMBL" id="BAAFSV010000002">
    <property type="protein sequence ID" value="GAB1312834.1"/>
    <property type="molecule type" value="Genomic_DNA"/>
</dbReference>
<evidence type="ECO:0000313" key="2">
    <source>
        <dbReference type="Proteomes" id="UP001628179"/>
    </source>
</evidence>
<proteinExistence type="predicted"/>
<accession>A0ABQ0G541</accession>
<dbReference type="Proteomes" id="UP001628179">
    <property type="component" value="Unassembled WGS sequence"/>
</dbReference>
<name>A0ABQ0G541_9PEZI</name>
<reference evidence="1 2" key="1">
    <citation type="submission" date="2024-09" db="EMBL/GenBank/DDBJ databases">
        <title>Itraconazole resistance in Madurella fahalii resulting from another homologue of gene encoding cytochrome P450 14-alpha sterol demethylase (CYP51).</title>
        <authorList>
            <person name="Yoshioka I."/>
            <person name="Fahal A.H."/>
            <person name="Kaneko S."/>
            <person name="Yaguchi T."/>
        </authorList>
    </citation>
    <scope>NUCLEOTIDE SEQUENCE [LARGE SCALE GENOMIC DNA]</scope>
    <source>
        <strain evidence="1 2">IFM 68171</strain>
    </source>
</reference>
<dbReference type="RefSeq" id="XP_070914567.1">
    <property type="nucleotide sequence ID" value="XM_071058466.1"/>
</dbReference>
<gene>
    <name evidence="1" type="ORF">MFIFM68171_03044</name>
</gene>
<comment type="caution">
    <text evidence="1">The sequence shown here is derived from an EMBL/GenBank/DDBJ whole genome shotgun (WGS) entry which is preliminary data.</text>
</comment>
<sequence length="251" mass="27745">MKRYNHNQLRDTEPSKPHFLIPKSEFPPMSVGRTRIATIRAGPLTLVITGNPNGPDWTCTIISGLVDKGTLPKYTSEIADIMQIFIYQQFTDRVLTCALLLGYLCESLALECEGFFEQVGRVADPGTATDKFVLVTYLDCPVPYFLTEKCVILTLSDSTLKALKLKISSENIDKSSSSQFTYFNPTGYCSDTSCVAPTSVILSREEMTTDDLCGFDLRIAIHSGLGGDTCWAKGYEINDGNGNRSEEFNIT</sequence>